<dbReference type="RefSeq" id="WP_234238494.1">
    <property type="nucleotide sequence ID" value="NZ_JABFTS010000001.1"/>
</dbReference>
<dbReference type="PANTHER" id="PTHR48182">
    <property type="entry name" value="PROTEIN SERAC1"/>
    <property type="match status" value="1"/>
</dbReference>
<evidence type="ECO:0000256" key="1">
    <source>
        <dbReference type="ARBA" id="ARBA00004240"/>
    </source>
</evidence>
<reference evidence="6" key="2">
    <citation type="journal article" date="2021" name="Front. Microbiol.">
        <title>Aerobic Denitrification and Heterotrophic Sulfur Oxidation in the Genus Halomonas Revealed by Six Novel Species Characterizations and Genome-Based Analysis.</title>
        <authorList>
            <person name="Wang L."/>
            <person name="Shao Z."/>
        </authorList>
    </citation>
    <scope>NUCLEOTIDE SEQUENCE</scope>
    <source>
        <strain evidence="6">MCCC 1A05776</strain>
    </source>
</reference>
<keyword evidence="4" id="KW-0472">Membrane</keyword>
<evidence type="ECO:0000256" key="4">
    <source>
        <dbReference type="ARBA" id="ARBA00023136"/>
    </source>
</evidence>
<dbReference type="InterPro" id="IPR056620">
    <property type="entry name" value="HTH_next_PIN-TPR-GreABC"/>
</dbReference>
<keyword evidence="6" id="KW-0255">Endonuclease</keyword>
<proteinExistence type="predicted"/>
<organism evidence="6 7">
    <name type="scientific">Billgrantia desiderata</name>
    <dbReference type="NCBI Taxonomy" id="52021"/>
    <lineage>
        <taxon>Bacteria</taxon>
        <taxon>Pseudomonadati</taxon>
        <taxon>Pseudomonadota</taxon>
        <taxon>Gammaproteobacteria</taxon>
        <taxon>Oceanospirillales</taxon>
        <taxon>Halomonadaceae</taxon>
        <taxon>Billgrantia</taxon>
    </lineage>
</organism>
<keyword evidence="3" id="KW-0256">Endoplasmic reticulum</keyword>
<name>A0AAW4YQ20_9GAMM</name>
<comment type="caution">
    <text evidence="6">The sequence shown here is derived from an EMBL/GenBank/DDBJ whole genome shotgun (WGS) entry which is preliminary data.</text>
</comment>
<feature type="domain" description="HTH" evidence="5">
    <location>
        <begin position="876"/>
        <end position="945"/>
    </location>
</feature>
<dbReference type="Pfam" id="PF24407">
    <property type="entry name" value="HTH_upst_double_PIN"/>
    <property type="match status" value="1"/>
</dbReference>
<accession>A0AAW4YQ20</accession>
<dbReference type="GO" id="GO:0016020">
    <property type="term" value="C:membrane"/>
    <property type="evidence" value="ECO:0007669"/>
    <property type="project" value="UniProtKB-SubCell"/>
</dbReference>
<dbReference type="InterPro" id="IPR029058">
    <property type="entry name" value="AB_hydrolase_fold"/>
</dbReference>
<dbReference type="GO" id="GO:0004519">
    <property type="term" value="F:endonuclease activity"/>
    <property type="evidence" value="ECO:0007669"/>
    <property type="project" value="UniProtKB-KW"/>
</dbReference>
<evidence type="ECO:0000259" key="5">
    <source>
        <dbReference type="Pfam" id="PF24407"/>
    </source>
</evidence>
<dbReference type="Gene3D" id="3.40.50.1820">
    <property type="entry name" value="alpha/beta hydrolase"/>
    <property type="match status" value="1"/>
</dbReference>
<dbReference type="InterPro" id="IPR011990">
    <property type="entry name" value="TPR-like_helical_dom_sf"/>
</dbReference>
<keyword evidence="6" id="KW-0540">Nuclease</keyword>
<reference evidence="6" key="1">
    <citation type="submission" date="2020-05" db="EMBL/GenBank/DDBJ databases">
        <authorList>
            <person name="Wang L."/>
            <person name="Shao Z."/>
        </authorList>
    </citation>
    <scope>NUCLEOTIDE SEQUENCE</scope>
    <source>
        <strain evidence="6">MCCC 1A05776</strain>
    </source>
</reference>
<dbReference type="SUPFAM" id="SSF48452">
    <property type="entry name" value="TPR-like"/>
    <property type="match status" value="1"/>
</dbReference>
<dbReference type="Gene3D" id="1.25.40.10">
    <property type="entry name" value="Tetratricopeptide repeat domain"/>
    <property type="match status" value="1"/>
</dbReference>
<sequence>MPLSDRADNILSRLLAEPRLKKGNIIFVVHSLGGLVVEQLLRNAHRDSGNNRMAEDFLSRIRRVAFLGTPHRGALLANIGKTLWFLVRPSSATRDLVLGNPQLRDLNFWYRQYSHDNGIENLLLSEGRPEKIFGLALPEVIGTVVTPNSADAGLPQLPISVDESHISICKPASRDADVYVHLKNFISQPFGGSPQVTQTVEAIEKNTTQLGKLTENSQVQTKAITDLSQMVAQGISVTGVDTNIIDAEVTRQLERLRKGRLFGAFDTTDEARKLVESLLNGGLALTSNSTKAEALAWCGRFLSTSVPDEAQSALDAIATPDAELGAIVRGLIMAGRGRLNEALGELASISTPMGYGAAYISVFKAKGFEEAHQWLQEAGLSLDDLDSDAKFFYIRGALENGEWSSAFEAATALNDTDFERSPALILAAADAYLLQAVPDDLRMFLLQYLPFDAASFPLRSEPESLAHRRTAALLYQRMRSVAEDLKLPSVAGHADDRGLWLRLKDPETTKEAQGDLATSLKDPVTLLRRLHLALQFDIKIDLSRVTQEVDRQTALSGGTSHDAAVARFALAFTQKSRAAAAAYIDQHREQLLEHLYWKGVYFFEIEMLATSGQISQAQIRLQEAINRGLTDDEMGRLRRQLAEAKGSDPIAERLSTYEKSKSITDLRLLVDAYDETKNWEKAAEYGKSLLEQTGDISDARRYAISLYNQQNLNEVLSVFSAYPALLARDEKLQLLRAQTLYEQGSLDEAREALNALRQKNDSPDARQMQINLAIASGDWESLQSFVESEWNAREERTAFELIRAGQIAQQIGVARGKNLVHEAARRAPDDPIILVNCYQAATMAGWEDDPRVSQWIELATSLSEKSGNGPIQKMSIDDLIEHNPNWEKRASNTWESLTKGEIPIFTAALLLNQSLLNLFLWPALSNLGVPDVRKRSFIYGFSGARGQQHINPQVIAMDPTALMTAEILGIFDYYLDTFERIVIPHNTLDWLFKEKAQILFHQPSRVSAARDLRRLISEGHLQAFEGSATPPESLVQEVGEGLATLIAEASSKDHLSANQRLVVRGGPVHKTSTFMKEEADLSAYEDYLCSSLDVVEKLSQKGVLEAHEAEGARAALKVRERPWPSNPEIADGAIIYLDDLAVSHLEFLGLLPKLHRASITAVVSRSEIEEADALITYDAKSAEVVTIVERIRAHVREGLESGKIRLGKSIRVDNEEKPHDMMTHPTVAMLKLVDQVDASVVDDRFFNQHNWISSDTEKKPLLATLDILNILERKGAITSLRKQEARTRLRLTNFSLMPLDYVELTNLISSAPVDLGVLKETAELRAVRENIQRVRMSDILQSPKELPWLNQIVGACILSLKDQWKDNFDESTSVARSNWLIDLSNIKGWAHRISDNTQHLKGQYSNWVAFLMMLPATQSETVKAAYWRWLDSQILNPISEEDPETYALLIEHAKEQIAQGIKSLDKDLETSGE</sequence>
<dbReference type="InterPro" id="IPR052374">
    <property type="entry name" value="SERAC1"/>
</dbReference>
<comment type="subcellular location">
    <subcellularLocation>
        <location evidence="1">Endoplasmic reticulum</location>
    </subcellularLocation>
    <subcellularLocation>
        <location evidence="2">Membrane</location>
    </subcellularLocation>
</comment>
<dbReference type="EMBL" id="JABFTS010000001">
    <property type="protein sequence ID" value="MCE8050081.1"/>
    <property type="molecule type" value="Genomic_DNA"/>
</dbReference>
<dbReference type="SUPFAM" id="SSF53474">
    <property type="entry name" value="alpha/beta-Hydrolases"/>
    <property type="match status" value="1"/>
</dbReference>
<evidence type="ECO:0000313" key="6">
    <source>
        <dbReference type="EMBL" id="MCE8050081.1"/>
    </source>
</evidence>
<evidence type="ECO:0000256" key="2">
    <source>
        <dbReference type="ARBA" id="ARBA00004370"/>
    </source>
</evidence>
<keyword evidence="6" id="KW-0378">Hydrolase</keyword>
<evidence type="ECO:0000313" key="7">
    <source>
        <dbReference type="Proteomes" id="UP001320178"/>
    </source>
</evidence>
<evidence type="ECO:0000256" key="3">
    <source>
        <dbReference type="ARBA" id="ARBA00022824"/>
    </source>
</evidence>
<protein>
    <submittedName>
        <fullName evidence="6">HNH endonuclease</fullName>
    </submittedName>
</protein>
<dbReference type="Proteomes" id="UP001320178">
    <property type="component" value="Unassembled WGS sequence"/>
</dbReference>
<dbReference type="PANTHER" id="PTHR48182:SF2">
    <property type="entry name" value="PROTEIN SERAC1"/>
    <property type="match status" value="1"/>
</dbReference>
<gene>
    <name evidence="6" type="ORF">HOP61_02060</name>
</gene>